<dbReference type="AlphaFoldDB" id="A0A0G0Y472"/>
<organism evidence="2 3">
    <name type="scientific">Candidatus Amesbacteria bacterium GW2011_GWA2_42_12</name>
    <dbReference type="NCBI Taxonomy" id="1618356"/>
    <lineage>
        <taxon>Bacteria</taxon>
        <taxon>Candidatus Amesiibacteriota</taxon>
    </lineage>
</organism>
<protein>
    <recommendedName>
        <fullName evidence="4">Flagellin</fullName>
    </recommendedName>
</protein>
<keyword evidence="1" id="KW-0472">Membrane</keyword>
<feature type="transmembrane region" description="Helical" evidence="1">
    <location>
        <begin position="12"/>
        <end position="33"/>
    </location>
</feature>
<dbReference type="STRING" id="1618356.UU93_C0017G0005"/>
<comment type="caution">
    <text evidence="2">The sequence shown here is derived from an EMBL/GenBank/DDBJ whole genome shotgun (WGS) entry which is preliminary data.</text>
</comment>
<dbReference type="Proteomes" id="UP000034160">
    <property type="component" value="Unassembled WGS sequence"/>
</dbReference>
<proteinExistence type="predicted"/>
<sequence length="195" mass="20983">MLSTKKSAMELSIGTIVVVVIAVTMLILGLVLVRTIMCSAIGLTGEINDKVRSEIGKLFQTTGGEVVCIGSVGEPVTLIPGKLNIIYCAVNAEQARDYTFTASVERCTISGTNDDNTAECYDWVVGGAGGTTTSYSIGTTDQLPKKILRIDIPKEAGEQNMEVRVSVFRDGLTLPMEQSLDFSIRRVGFFRSAMC</sequence>
<dbReference type="EMBL" id="LCCN01000017">
    <property type="protein sequence ID" value="KKS31472.1"/>
    <property type="molecule type" value="Genomic_DNA"/>
</dbReference>
<keyword evidence="1" id="KW-0812">Transmembrane</keyword>
<evidence type="ECO:0008006" key="4">
    <source>
        <dbReference type="Google" id="ProtNLM"/>
    </source>
</evidence>
<reference evidence="2 3" key="1">
    <citation type="journal article" date="2015" name="Nature">
        <title>rRNA introns, odd ribosomes, and small enigmatic genomes across a large radiation of phyla.</title>
        <authorList>
            <person name="Brown C.T."/>
            <person name="Hug L.A."/>
            <person name="Thomas B.C."/>
            <person name="Sharon I."/>
            <person name="Castelle C.J."/>
            <person name="Singh A."/>
            <person name="Wilkins M.J."/>
            <person name="Williams K.H."/>
            <person name="Banfield J.F."/>
        </authorList>
    </citation>
    <scope>NUCLEOTIDE SEQUENCE [LARGE SCALE GENOMIC DNA]</scope>
</reference>
<accession>A0A0G0Y472</accession>
<gene>
    <name evidence="2" type="ORF">UU93_C0017G0005</name>
</gene>
<name>A0A0G0Y472_9BACT</name>
<evidence type="ECO:0000256" key="1">
    <source>
        <dbReference type="SAM" id="Phobius"/>
    </source>
</evidence>
<evidence type="ECO:0000313" key="2">
    <source>
        <dbReference type="EMBL" id="KKS31472.1"/>
    </source>
</evidence>
<evidence type="ECO:0000313" key="3">
    <source>
        <dbReference type="Proteomes" id="UP000034160"/>
    </source>
</evidence>
<keyword evidence="1" id="KW-1133">Transmembrane helix</keyword>